<feature type="transmembrane region" description="Helical" evidence="2">
    <location>
        <begin position="104"/>
        <end position="126"/>
    </location>
</feature>
<dbReference type="AlphaFoldDB" id="A0A848FH52"/>
<protein>
    <recommendedName>
        <fullName evidence="5">BON domain-containing protein</fullName>
    </recommendedName>
</protein>
<organism evidence="3 4">
    <name type="scientific">Azohydromonas caseinilytica</name>
    <dbReference type="NCBI Taxonomy" id="2728836"/>
    <lineage>
        <taxon>Bacteria</taxon>
        <taxon>Pseudomonadati</taxon>
        <taxon>Pseudomonadota</taxon>
        <taxon>Betaproteobacteria</taxon>
        <taxon>Burkholderiales</taxon>
        <taxon>Sphaerotilaceae</taxon>
        <taxon>Azohydromonas</taxon>
    </lineage>
</organism>
<evidence type="ECO:0000256" key="2">
    <source>
        <dbReference type="SAM" id="Phobius"/>
    </source>
</evidence>
<name>A0A848FH52_9BURK</name>
<dbReference type="RefSeq" id="WP_169163489.1">
    <property type="nucleotide sequence ID" value="NZ_JABBFW010000035.1"/>
</dbReference>
<reference evidence="3 4" key="1">
    <citation type="submission" date="2020-04" db="EMBL/GenBank/DDBJ databases">
        <title>Azohydromonas sp. isolated from soil.</title>
        <authorList>
            <person name="Dahal R.H."/>
        </authorList>
    </citation>
    <scope>NUCLEOTIDE SEQUENCE [LARGE SCALE GENOMIC DNA]</scope>
    <source>
        <strain evidence="3 4">G-1-1-14</strain>
    </source>
</reference>
<evidence type="ECO:0000313" key="4">
    <source>
        <dbReference type="Proteomes" id="UP000574067"/>
    </source>
</evidence>
<proteinExistence type="predicted"/>
<dbReference type="Proteomes" id="UP000574067">
    <property type="component" value="Unassembled WGS sequence"/>
</dbReference>
<dbReference type="EMBL" id="JABBFW010000035">
    <property type="protein sequence ID" value="NML18592.1"/>
    <property type="molecule type" value="Genomic_DNA"/>
</dbReference>
<keyword evidence="4" id="KW-1185">Reference proteome</keyword>
<keyword evidence="2" id="KW-0472">Membrane</keyword>
<gene>
    <name evidence="3" type="ORF">HHL10_26850</name>
</gene>
<evidence type="ECO:0008006" key="5">
    <source>
        <dbReference type="Google" id="ProtNLM"/>
    </source>
</evidence>
<evidence type="ECO:0000313" key="3">
    <source>
        <dbReference type="EMBL" id="NML18592.1"/>
    </source>
</evidence>
<feature type="region of interest" description="Disordered" evidence="1">
    <location>
        <begin position="332"/>
        <end position="373"/>
    </location>
</feature>
<evidence type="ECO:0000256" key="1">
    <source>
        <dbReference type="SAM" id="MobiDB-lite"/>
    </source>
</evidence>
<sequence>MRRALTALGTLAAGVAAAYFSDPGQGRRRRAALRHQAAATAHDTADVAQSARQQAADRLQELAHESRVAGRQALHRLRLLVREGRERMAARRLDREPPAQRPVASGHALLAALGGIAVGAAAMVLLDPQRRRRRLSLVRDQAVRLGHAGACFVDVGLRDLGHRAKGLGARTTALLRRSSADDAVLVQRVRAAMGRVVSHPHSIWVTAAEGCVTIGGPVLDGELAPLLKCVHSVRGVREVRDALEPHDSAAHVPALQGGRRRVGPQAELMRAHWAPGPRLLALAGGTALTLYGASRGGLTGLLSAAAGLGLAVRAARNEGLRQAMGRVTGRSVMEAGPSPQASSSRQEADAAGQAHGWRPVEPALPLHGGAALH</sequence>
<keyword evidence="2" id="KW-0812">Transmembrane</keyword>
<accession>A0A848FH52</accession>
<keyword evidence="2" id="KW-1133">Transmembrane helix</keyword>
<comment type="caution">
    <text evidence="3">The sequence shown here is derived from an EMBL/GenBank/DDBJ whole genome shotgun (WGS) entry which is preliminary data.</text>
</comment>